<gene>
    <name evidence="8" type="primary">LOC112048372</name>
</gene>
<dbReference type="Proteomes" id="UP001652582">
    <property type="component" value="Chromosome Z"/>
</dbReference>
<dbReference type="InterPro" id="IPR038765">
    <property type="entry name" value="Papain-like_cys_pep_sf"/>
</dbReference>
<evidence type="ECO:0000313" key="7">
    <source>
        <dbReference type="Proteomes" id="UP001652582"/>
    </source>
</evidence>
<evidence type="ECO:0000256" key="2">
    <source>
        <dbReference type="ARBA" id="ARBA00022670"/>
    </source>
</evidence>
<evidence type="ECO:0000256" key="1">
    <source>
        <dbReference type="ARBA" id="ARBA00005234"/>
    </source>
</evidence>
<name>A0ABM3M4M7_BICAN</name>
<evidence type="ECO:0000256" key="4">
    <source>
        <dbReference type="ARBA" id="ARBA00022807"/>
    </source>
</evidence>
<protein>
    <submittedName>
        <fullName evidence="8">Uncharacterized protein LOC112048372</fullName>
    </submittedName>
</protein>
<dbReference type="PANTHER" id="PTHR12606:SF141">
    <property type="entry name" value="GH15225P-RELATED"/>
    <property type="match status" value="1"/>
</dbReference>
<dbReference type="Pfam" id="PF02902">
    <property type="entry name" value="Peptidase_C48"/>
    <property type="match status" value="1"/>
</dbReference>
<keyword evidence="2" id="KW-0645">Protease</keyword>
<dbReference type="SUPFAM" id="SSF54001">
    <property type="entry name" value="Cysteine proteinases"/>
    <property type="match status" value="1"/>
</dbReference>
<keyword evidence="3" id="KW-0378">Hydrolase</keyword>
<dbReference type="PANTHER" id="PTHR12606">
    <property type="entry name" value="SENTRIN/SUMO-SPECIFIC PROTEASE"/>
    <property type="match status" value="1"/>
</dbReference>
<proteinExistence type="inferred from homology"/>
<dbReference type="PROSITE" id="PS50600">
    <property type="entry name" value="ULP_PROTEASE"/>
    <property type="match status" value="1"/>
</dbReference>
<dbReference type="InterPro" id="IPR003653">
    <property type="entry name" value="Peptidase_C48_C"/>
</dbReference>
<keyword evidence="7" id="KW-1185">Reference proteome</keyword>
<evidence type="ECO:0000313" key="8">
    <source>
        <dbReference type="RefSeq" id="XP_052746435.1"/>
    </source>
</evidence>
<keyword evidence="4" id="KW-0788">Thiol protease</keyword>
<accession>A0ABM3M4M7</accession>
<sequence>MELVLRSRLALGILNRLASDSGYNPATNRSLKRNRNYDEDDDSSRIKFRKTSISGDVFRTEICDGAKTRQNISSTSNHWLKYNNVEDNGNNVSYNVDDEVLFVKEISKSPISKNNVYKNEGRDELQYYILGRNINKREASYTPRKYIKLQGPIGIVKSYKKTPKKCFKQLKITDMGFNTVKPKKYFKQLKITDMGFNTVKHNNDLTKEYDPITVASKCLSDSEVNFVPLEKSTSFTKVDRVNTLRDNQKDIPVVSMDWLSQLNTKYIIKNNHTQAKMLDLMRESDINSKVISDLRVAFLENMSKYELSSPYSLIVEPKPTDSVLHVPKHNDTTTEYPKPTVELPPLTLAQEELVKKAFGPGPAGQLLVEKFNLKIFRRDLQTLAGQNWLNDEVINFYMNLLIQRSETREDLPKVYATNTFFYPKLMQSGHAGLKRWTRKVDIFEHDLMLVPVHLGKHWCLSLIDFREKKISYLDSLGHRNQACLDALLKYLYDEHKDKKGQTFDSSEWVTENLKDIPQQLNGSDCGIFACTFAEFSARGAEYSFTQAQMPYLRRKAALEILQARLLL</sequence>
<feature type="region of interest" description="Disordered" evidence="5">
    <location>
        <begin position="24"/>
        <end position="43"/>
    </location>
</feature>
<dbReference type="Gene3D" id="3.40.395.10">
    <property type="entry name" value="Adenoviral Proteinase, Chain A"/>
    <property type="match status" value="1"/>
</dbReference>
<evidence type="ECO:0000256" key="5">
    <source>
        <dbReference type="SAM" id="MobiDB-lite"/>
    </source>
</evidence>
<organism evidence="7 8">
    <name type="scientific">Bicyclus anynana</name>
    <name type="common">Squinting bush brown butterfly</name>
    <dbReference type="NCBI Taxonomy" id="110368"/>
    <lineage>
        <taxon>Eukaryota</taxon>
        <taxon>Metazoa</taxon>
        <taxon>Ecdysozoa</taxon>
        <taxon>Arthropoda</taxon>
        <taxon>Hexapoda</taxon>
        <taxon>Insecta</taxon>
        <taxon>Pterygota</taxon>
        <taxon>Neoptera</taxon>
        <taxon>Endopterygota</taxon>
        <taxon>Lepidoptera</taxon>
        <taxon>Glossata</taxon>
        <taxon>Ditrysia</taxon>
        <taxon>Papilionoidea</taxon>
        <taxon>Nymphalidae</taxon>
        <taxon>Satyrinae</taxon>
        <taxon>Satyrini</taxon>
        <taxon>Mycalesina</taxon>
        <taxon>Bicyclus</taxon>
    </lineage>
</organism>
<evidence type="ECO:0000259" key="6">
    <source>
        <dbReference type="PROSITE" id="PS50600"/>
    </source>
</evidence>
<dbReference type="RefSeq" id="XP_052746435.1">
    <property type="nucleotide sequence ID" value="XM_052890475.1"/>
</dbReference>
<comment type="similarity">
    <text evidence="1">Belongs to the peptidase C48 family.</text>
</comment>
<dbReference type="GeneID" id="112048372"/>
<reference evidence="8" key="1">
    <citation type="submission" date="2025-08" db="UniProtKB">
        <authorList>
            <consortium name="RefSeq"/>
        </authorList>
    </citation>
    <scope>IDENTIFICATION</scope>
</reference>
<feature type="domain" description="Ubiquitin-like protease family profile" evidence="6">
    <location>
        <begin position="373"/>
        <end position="536"/>
    </location>
</feature>
<evidence type="ECO:0000256" key="3">
    <source>
        <dbReference type="ARBA" id="ARBA00022801"/>
    </source>
</evidence>